<evidence type="ECO:0000256" key="1">
    <source>
        <dbReference type="ARBA" id="ARBA00004651"/>
    </source>
</evidence>
<dbReference type="Gene3D" id="1.20.1250.20">
    <property type="entry name" value="MFS general substrate transporter like domains"/>
    <property type="match status" value="1"/>
</dbReference>
<dbReference type="CDD" id="cd17355">
    <property type="entry name" value="MFS_YcxA_like"/>
    <property type="match status" value="1"/>
</dbReference>
<feature type="transmembrane region" description="Helical" evidence="6">
    <location>
        <begin position="21"/>
        <end position="42"/>
    </location>
</feature>
<dbReference type="PROSITE" id="PS50850">
    <property type="entry name" value="MFS"/>
    <property type="match status" value="1"/>
</dbReference>
<accession>A0A7W7Q895</accession>
<keyword evidence="3 6" id="KW-0812">Transmembrane</keyword>
<dbReference type="InterPro" id="IPR036259">
    <property type="entry name" value="MFS_trans_sf"/>
</dbReference>
<evidence type="ECO:0000256" key="6">
    <source>
        <dbReference type="SAM" id="Phobius"/>
    </source>
</evidence>
<feature type="transmembrane region" description="Helical" evidence="6">
    <location>
        <begin position="149"/>
        <end position="168"/>
    </location>
</feature>
<evidence type="ECO:0000313" key="9">
    <source>
        <dbReference type="Proteomes" id="UP000520767"/>
    </source>
</evidence>
<dbReference type="SUPFAM" id="SSF103473">
    <property type="entry name" value="MFS general substrate transporter"/>
    <property type="match status" value="1"/>
</dbReference>
<comment type="subcellular location">
    <subcellularLocation>
        <location evidence="1">Cell membrane</location>
        <topology evidence="1">Multi-pass membrane protein</topology>
    </subcellularLocation>
</comment>
<feature type="transmembrane region" description="Helical" evidence="6">
    <location>
        <begin position="115"/>
        <end position="137"/>
    </location>
</feature>
<comment type="caution">
    <text evidence="8">The sequence shown here is derived from an EMBL/GenBank/DDBJ whole genome shotgun (WGS) entry which is preliminary data.</text>
</comment>
<protein>
    <submittedName>
        <fullName evidence="8">MFS family permease</fullName>
    </submittedName>
</protein>
<evidence type="ECO:0000259" key="7">
    <source>
        <dbReference type="PROSITE" id="PS50850"/>
    </source>
</evidence>
<keyword evidence="2" id="KW-0813">Transport</keyword>
<feature type="transmembrane region" description="Helical" evidence="6">
    <location>
        <begin position="54"/>
        <end position="78"/>
    </location>
</feature>
<evidence type="ECO:0000256" key="5">
    <source>
        <dbReference type="ARBA" id="ARBA00023136"/>
    </source>
</evidence>
<keyword evidence="5 6" id="KW-0472">Membrane</keyword>
<feature type="transmembrane region" description="Helical" evidence="6">
    <location>
        <begin position="379"/>
        <end position="401"/>
    </location>
</feature>
<proteinExistence type="predicted"/>
<organism evidence="8 9">
    <name type="scientific">Actinophytocola algeriensis</name>
    <dbReference type="NCBI Taxonomy" id="1768010"/>
    <lineage>
        <taxon>Bacteria</taxon>
        <taxon>Bacillati</taxon>
        <taxon>Actinomycetota</taxon>
        <taxon>Actinomycetes</taxon>
        <taxon>Pseudonocardiales</taxon>
        <taxon>Pseudonocardiaceae</taxon>
    </lineage>
</organism>
<dbReference type="Proteomes" id="UP000520767">
    <property type="component" value="Unassembled WGS sequence"/>
</dbReference>
<feature type="domain" description="Major facilitator superfamily (MFS) profile" evidence="7">
    <location>
        <begin position="22"/>
        <end position="405"/>
    </location>
</feature>
<evidence type="ECO:0000256" key="3">
    <source>
        <dbReference type="ARBA" id="ARBA00022692"/>
    </source>
</evidence>
<dbReference type="InterPro" id="IPR052983">
    <property type="entry name" value="MFS_Riboflavin_Transporter"/>
</dbReference>
<feature type="transmembrane region" description="Helical" evidence="6">
    <location>
        <begin position="261"/>
        <end position="281"/>
    </location>
</feature>
<dbReference type="PANTHER" id="PTHR43385:SF1">
    <property type="entry name" value="RIBOFLAVIN TRANSPORTER RIBJ"/>
    <property type="match status" value="1"/>
</dbReference>
<feature type="transmembrane region" description="Helical" evidence="6">
    <location>
        <begin position="227"/>
        <end position="249"/>
    </location>
</feature>
<sequence length="405" mass="41938">MSDAPTPAVAHQQEAVRTGRWVVLAALCATQITGWGVLYYAFPVLAGDITAATGWSAPAITAALSVSQLCAALVGVPVGRWLDRHGPRGVMAAGSLLGVLALLVVATAQHLPLFFTGWVLAGAAMGAVLYPPAFAALTRYYGPDPVRALTVLTLAGGLASTVFAPLTATLAQHLDWRQTYLVLAAILAVVTIPAHWFGLRLPWPPRPAVEAGRVDTHPRHIARSRAFVVLAVTLSLAALTTFAAIINLVPLLEERGLSTQVAAVALGLAGAGQVVGRIGYVRIVRHTSVRTRTVAITLALAATTAVLGVLTTTVALVVGAIVGGMARGIFTLVQATAVTDRWGRRHYGHLTGLLSAPVTITMAFAPFAGAAAAELLGSYTTAFLVLGALATIAAALSFLTIPRTQ</sequence>
<dbReference type="InterPro" id="IPR011701">
    <property type="entry name" value="MFS"/>
</dbReference>
<feature type="transmembrane region" description="Helical" evidence="6">
    <location>
        <begin position="350"/>
        <end position="373"/>
    </location>
</feature>
<keyword evidence="4 6" id="KW-1133">Transmembrane helix</keyword>
<dbReference type="EMBL" id="JACHJQ010000005">
    <property type="protein sequence ID" value="MBB4908688.1"/>
    <property type="molecule type" value="Genomic_DNA"/>
</dbReference>
<dbReference type="PANTHER" id="PTHR43385">
    <property type="entry name" value="RIBOFLAVIN TRANSPORTER RIBJ"/>
    <property type="match status" value="1"/>
</dbReference>
<gene>
    <name evidence="8" type="ORF">FHR82_004941</name>
</gene>
<dbReference type="Pfam" id="PF07690">
    <property type="entry name" value="MFS_1"/>
    <property type="match status" value="1"/>
</dbReference>
<feature type="transmembrane region" description="Helical" evidence="6">
    <location>
        <begin position="180"/>
        <end position="199"/>
    </location>
</feature>
<evidence type="ECO:0000256" key="4">
    <source>
        <dbReference type="ARBA" id="ARBA00022989"/>
    </source>
</evidence>
<evidence type="ECO:0000313" key="8">
    <source>
        <dbReference type="EMBL" id="MBB4908688.1"/>
    </source>
</evidence>
<reference evidence="8 9" key="1">
    <citation type="submission" date="2020-08" db="EMBL/GenBank/DDBJ databases">
        <title>Genomic Encyclopedia of Type Strains, Phase III (KMG-III): the genomes of soil and plant-associated and newly described type strains.</title>
        <authorList>
            <person name="Whitman W."/>
        </authorList>
    </citation>
    <scope>NUCLEOTIDE SEQUENCE [LARGE SCALE GENOMIC DNA]</scope>
    <source>
        <strain evidence="8 9">CECT 8960</strain>
    </source>
</reference>
<evidence type="ECO:0000256" key="2">
    <source>
        <dbReference type="ARBA" id="ARBA00022448"/>
    </source>
</evidence>
<name>A0A7W7Q895_9PSEU</name>
<dbReference type="GO" id="GO:0005886">
    <property type="term" value="C:plasma membrane"/>
    <property type="evidence" value="ECO:0007669"/>
    <property type="project" value="UniProtKB-SubCell"/>
</dbReference>
<feature type="transmembrane region" description="Helical" evidence="6">
    <location>
        <begin position="316"/>
        <end position="338"/>
    </location>
</feature>
<dbReference type="AlphaFoldDB" id="A0A7W7Q895"/>
<feature type="transmembrane region" description="Helical" evidence="6">
    <location>
        <begin position="293"/>
        <end position="310"/>
    </location>
</feature>
<keyword evidence="9" id="KW-1185">Reference proteome</keyword>
<dbReference type="InterPro" id="IPR020846">
    <property type="entry name" value="MFS_dom"/>
</dbReference>
<dbReference type="GO" id="GO:0022857">
    <property type="term" value="F:transmembrane transporter activity"/>
    <property type="evidence" value="ECO:0007669"/>
    <property type="project" value="InterPro"/>
</dbReference>
<feature type="transmembrane region" description="Helical" evidence="6">
    <location>
        <begin position="90"/>
        <end position="109"/>
    </location>
</feature>